<evidence type="ECO:0000313" key="4">
    <source>
        <dbReference type="EMBL" id="GMM61810.1"/>
    </source>
</evidence>
<organism evidence="4 5">
    <name type="scientific">Novosphingobium pituita</name>
    <dbReference type="NCBI Taxonomy" id="3056842"/>
    <lineage>
        <taxon>Bacteria</taxon>
        <taxon>Pseudomonadati</taxon>
        <taxon>Pseudomonadota</taxon>
        <taxon>Alphaproteobacteria</taxon>
        <taxon>Sphingomonadales</taxon>
        <taxon>Sphingomonadaceae</taxon>
        <taxon>Novosphingobium</taxon>
    </lineage>
</organism>
<gene>
    <name evidence="4" type="ORF">NUTIK01_25870</name>
</gene>
<dbReference type="PANTHER" id="PTHR30203">
    <property type="entry name" value="OUTER MEMBRANE CATION EFFLUX PROTEIN"/>
    <property type="match status" value="1"/>
</dbReference>
<keyword evidence="2" id="KW-1134">Transmembrane beta strand</keyword>
<dbReference type="Gene3D" id="1.20.1600.10">
    <property type="entry name" value="Outer membrane efflux proteins (OEP)"/>
    <property type="match status" value="1"/>
</dbReference>
<keyword evidence="2" id="KW-0472">Membrane</keyword>
<comment type="caution">
    <text evidence="4">The sequence shown here is derived from an EMBL/GenBank/DDBJ whole genome shotgun (WGS) entry which is preliminary data.</text>
</comment>
<keyword evidence="2" id="KW-0449">Lipoprotein</keyword>
<dbReference type="NCBIfam" id="TIGR01845">
    <property type="entry name" value="outer_NodT"/>
    <property type="match status" value="1"/>
</dbReference>
<dbReference type="SUPFAM" id="SSF56954">
    <property type="entry name" value="Outer membrane efflux proteins (OEP)"/>
    <property type="match status" value="1"/>
</dbReference>
<keyword evidence="2" id="KW-0812">Transmembrane</keyword>
<dbReference type="Pfam" id="PF02321">
    <property type="entry name" value="OEP"/>
    <property type="match status" value="2"/>
</dbReference>
<protein>
    <submittedName>
        <fullName evidence="4">Efflux transporter outer membrane subunit</fullName>
    </submittedName>
</protein>
<comment type="subcellular location">
    <subcellularLocation>
        <location evidence="2">Cell membrane</location>
        <topology evidence="2">Lipid-anchor</topology>
    </subcellularLocation>
</comment>
<evidence type="ECO:0000256" key="1">
    <source>
        <dbReference type="ARBA" id="ARBA00007613"/>
    </source>
</evidence>
<dbReference type="PANTHER" id="PTHR30203:SF21">
    <property type="entry name" value="OUTER MEMBRANE COMPONENT OF MULTIDRUG EFFLUX PUMP-RELATED"/>
    <property type="match status" value="1"/>
</dbReference>
<dbReference type="Proteomes" id="UP001187221">
    <property type="component" value="Unassembled WGS sequence"/>
</dbReference>
<evidence type="ECO:0000256" key="3">
    <source>
        <dbReference type="SAM" id="MobiDB-lite"/>
    </source>
</evidence>
<reference evidence="4 5" key="1">
    <citation type="submission" date="2023-06" db="EMBL/GenBank/DDBJ databases">
        <title>Draft genome sequence of Novosphingobium sp. strain IK01.</title>
        <authorList>
            <person name="Hatamoto M."/>
            <person name="Ikarashi T."/>
            <person name="Yamaguchi T."/>
        </authorList>
    </citation>
    <scope>NUCLEOTIDE SEQUENCE [LARGE SCALE GENOMIC DNA]</scope>
    <source>
        <strain evidence="4 5">IK01</strain>
    </source>
</reference>
<dbReference type="InterPro" id="IPR010131">
    <property type="entry name" value="MdtP/NodT-like"/>
</dbReference>
<comment type="similarity">
    <text evidence="1 2">Belongs to the outer membrane factor (OMF) (TC 1.B.17) family.</text>
</comment>
<evidence type="ECO:0000256" key="2">
    <source>
        <dbReference type="RuleBase" id="RU362097"/>
    </source>
</evidence>
<keyword evidence="2" id="KW-0564">Palmitate</keyword>
<evidence type="ECO:0000313" key="5">
    <source>
        <dbReference type="Proteomes" id="UP001187221"/>
    </source>
</evidence>
<name>A0ABQ6P984_9SPHN</name>
<keyword evidence="5" id="KW-1185">Reference proteome</keyword>
<dbReference type="EMBL" id="BTFW01000001">
    <property type="protein sequence ID" value="GMM61810.1"/>
    <property type="molecule type" value="Genomic_DNA"/>
</dbReference>
<dbReference type="PROSITE" id="PS51257">
    <property type="entry name" value="PROKAR_LIPOPROTEIN"/>
    <property type="match status" value="1"/>
</dbReference>
<feature type="region of interest" description="Disordered" evidence="3">
    <location>
        <begin position="474"/>
        <end position="510"/>
    </location>
</feature>
<accession>A0ABQ6P984</accession>
<dbReference type="Gene3D" id="2.20.200.10">
    <property type="entry name" value="Outer membrane efflux proteins (OEP)"/>
    <property type="match status" value="1"/>
</dbReference>
<dbReference type="RefSeq" id="WP_317975459.1">
    <property type="nucleotide sequence ID" value="NZ_BTFW01000001.1"/>
</dbReference>
<sequence length="510" mass="53596">MRPNGQRLLVGAALLALAGCKAVGPNYHLPKDSAFADPKAQGAFGSVPAGSELTTSEPLPPRWWHLYDDPVLDSLEEGALAANTDLRVASANLERAHALTEVARGAKDIEMGVDASYSYTQLSGESFLQFKHVPVSSLADMGGNATYQVDLFGRIRRSIEAARADEEEVASIRDTVKVTVAADVARAYVGVCAAHEAEDLAVRSIAIEQRLLDINRRMARAGRSAAPDVTAGEARLAQAQATLPAYRAAARASLYRLAALMGRVPTDYPREAEACRSVPQLRAPLPIGDGAAMLRRRPDVRAAERGLAGATARVGLATANLYPSVSLGVSGGSVGLVRNLGTALTNNWALGSLIHWSIPTAGMRARVRAEKAGAKGALAHFDGVVLGALRETETTLNTYAEDHNRHLALDAALEAARTAADQARRLREAGRANISADLGSRQGALGAEAAVVGSRHEIAMDQIELFLALGGGWGDEQPVTGEPATHEPPPVTGAQTPAAPKAEAPKAEKK</sequence>
<dbReference type="InterPro" id="IPR003423">
    <property type="entry name" value="OMP_efflux"/>
</dbReference>
<proteinExistence type="inferred from homology"/>